<feature type="transmembrane region" description="Helical" evidence="1">
    <location>
        <begin position="48"/>
        <end position="76"/>
    </location>
</feature>
<evidence type="ECO:0000256" key="1">
    <source>
        <dbReference type="SAM" id="Phobius"/>
    </source>
</evidence>
<accession>A0AAE3J5J1</accession>
<feature type="transmembrane region" description="Helical" evidence="1">
    <location>
        <begin position="18"/>
        <end position="36"/>
    </location>
</feature>
<keyword evidence="1" id="KW-1133">Transmembrane helix</keyword>
<sequence>MVQEIREMIRTVYGKYDVWLRALGKFSLAFGSLLVIRNFMGYLPLLDNILILLILALVASFLPLNGMVLICFVVILGELYGLSLPSLAVGGGLLLLVALLYFGLAPQGALAFLLTPLALVLHVPLAVPVAFGLLGTPLSAIGIAAGTVSYYGLKSVIGTEFVLSDPSLSMQEAFIEEMQAMLSNFLGNGEMILTLIALTAVLIAAFAVRSTEMRYAWQVAIGTGIFIYLVLEIFGVFTLDIPVSIPDLVIGVIAAALVGSVLQLFFFDLDYRSTEKLRFEDDEYYYYVTAVPKRKQERSVDEWTQ</sequence>
<gene>
    <name evidence="2" type="ORF">LKD71_02635</name>
</gene>
<evidence type="ECO:0000313" key="2">
    <source>
        <dbReference type="EMBL" id="MCC2188730.1"/>
    </source>
</evidence>
<feature type="transmembrane region" description="Helical" evidence="1">
    <location>
        <begin position="215"/>
        <end position="237"/>
    </location>
</feature>
<proteinExistence type="predicted"/>
<feature type="transmembrane region" description="Helical" evidence="1">
    <location>
        <begin position="82"/>
        <end position="102"/>
    </location>
</feature>
<name>A0AAE3J5J1_9FIRM</name>
<reference evidence="2 3" key="1">
    <citation type="submission" date="2021-10" db="EMBL/GenBank/DDBJ databases">
        <title>Anaerobic single-cell dispensing facilitates the cultivation of human gut bacteria.</title>
        <authorList>
            <person name="Afrizal A."/>
        </authorList>
    </citation>
    <scope>NUCLEOTIDE SEQUENCE [LARGE SCALE GENOMIC DNA]</scope>
    <source>
        <strain evidence="2 3">CLA-AA-H277</strain>
    </source>
</reference>
<feature type="transmembrane region" description="Helical" evidence="1">
    <location>
        <begin position="191"/>
        <end position="208"/>
    </location>
</feature>
<dbReference type="RefSeq" id="WP_227614234.1">
    <property type="nucleotide sequence ID" value="NZ_JAJEPR010000003.1"/>
</dbReference>
<protein>
    <submittedName>
        <fullName evidence="2">Uncharacterized protein</fullName>
    </submittedName>
</protein>
<keyword evidence="3" id="KW-1185">Reference proteome</keyword>
<dbReference type="EMBL" id="JAJEPR010000003">
    <property type="protein sequence ID" value="MCC2188730.1"/>
    <property type="molecule type" value="Genomic_DNA"/>
</dbReference>
<dbReference type="AlphaFoldDB" id="A0AAE3J5J1"/>
<feature type="transmembrane region" description="Helical" evidence="1">
    <location>
        <begin position="109"/>
        <end position="131"/>
    </location>
</feature>
<comment type="caution">
    <text evidence="2">The sequence shown here is derived from an EMBL/GenBank/DDBJ whole genome shotgun (WGS) entry which is preliminary data.</text>
</comment>
<evidence type="ECO:0000313" key="3">
    <source>
        <dbReference type="Proteomes" id="UP001197875"/>
    </source>
</evidence>
<organism evidence="2 3">
    <name type="scientific">Fusicatenibacter faecihominis</name>
    <dbReference type="NCBI Taxonomy" id="2881276"/>
    <lineage>
        <taxon>Bacteria</taxon>
        <taxon>Bacillati</taxon>
        <taxon>Bacillota</taxon>
        <taxon>Clostridia</taxon>
        <taxon>Lachnospirales</taxon>
        <taxon>Lachnospiraceae</taxon>
        <taxon>Fusicatenibacter</taxon>
    </lineage>
</organism>
<keyword evidence="1" id="KW-0812">Transmembrane</keyword>
<feature type="transmembrane region" description="Helical" evidence="1">
    <location>
        <begin position="249"/>
        <end position="269"/>
    </location>
</feature>
<dbReference type="Proteomes" id="UP001197875">
    <property type="component" value="Unassembled WGS sequence"/>
</dbReference>
<keyword evidence="1" id="KW-0472">Membrane</keyword>